<feature type="signal peptide" evidence="5">
    <location>
        <begin position="1"/>
        <end position="24"/>
    </location>
</feature>
<dbReference type="Gene3D" id="3.90.76.10">
    <property type="entry name" value="Dipeptide-binding Protein, Domain 1"/>
    <property type="match status" value="1"/>
</dbReference>
<feature type="chain" id="PRO_5035249156" evidence="5">
    <location>
        <begin position="25"/>
        <end position="591"/>
    </location>
</feature>
<dbReference type="Proteomes" id="UP000597444">
    <property type="component" value="Unassembled WGS sequence"/>
</dbReference>
<organism evidence="7 8">
    <name type="scientific">Reticulibacter mediterranei</name>
    <dbReference type="NCBI Taxonomy" id="2778369"/>
    <lineage>
        <taxon>Bacteria</taxon>
        <taxon>Bacillati</taxon>
        <taxon>Chloroflexota</taxon>
        <taxon>Ktedonobacteria</taxon>
        <taxon>Ktedonobacterales</taxon>
        <taxon>Reticulibacteraceae</taxon>
        <taxon>Reticulibacter</taxon>
    </lineage>
</organism>
<dbReference type="Gene3D" id="3.40.190.10">
    <property type="entry name" value="Periplasmic binding protein-like II"/>
    <property type="match status" value="1"/>
</dbReference>
<dbReference type="SUPFAM" id="SSF53850">
    <property type="entry name" value="Periplasmic binding protein-like II"/>
    <property type="match status" value="1"/>
</dbReference>
<dbReference type="GO" id="GO:0042597">
    <property type="term" value="C:periplasmic space"/>
    <property type="evidence" value="ECO:0007669"/>
    <property type="project" value="UniProtKB-ARBA"/>
</dbReference>
<evidence type="ECO:0000313" key="8">
    <source>
        <dbReference type="Proteomes" id="UP000597444"/>
    </source>
</evidence>
<comment type="caution">
    <text evidence="7">The sequence shown here is derived from an EMBL/GenBank/DDBJ whole genome shotgun (WGS) entry which is preliminary data.</text>
</comment>
<proteinExistence type="inferred from homology"/>
<accession>A0A8J3IKT5</accession>
<dbReference type="InterPro" id="IPR039424">
    <property type="entry name" value="SBP_5"/>
</dbReference>
<dbReference type="InterPro" id="IPR023765">
    <property type="entry name" value="SBP_5_CS"/>
</dbReference>
<comment type="similarity">
    <text evidence="2">Belongs to the bacterial solute-binding protein 5 family.</text>
</comment>
<dbReference type="AlphaFoldDB" id="A0A8J3IKT5"/>
<keyword evidence="3" id="KW-0813">Transport</keyword>
<dbReference type="PANTHER" id="PTHR30290:SF10">
    <property type="entry name" value="PERIPLASMIC OLIGOPEPTIDE-BINDING PROTEIN-RELATED"/>
    <property type="match status" value="1"/>
</dbReference>
<dbReference type="RefSeq" id="WP_220202268.1">
    <property type="nucleotide sequence ID" value="NZ_BNJK01000001.1"/>
</dbReference>
<dbReference type="Pfam" id="PF00496">
    <property type="entry name" value="SBP_bac_5"/>
    <property type="match status" value="1"/>
</dbReference>
<evidence type="ECO:0000256" key="4">
    <source>
        <dbReference type="ARBA" id="ARBA00022729"/>
    </source>
</evidence>
<feature type="domain" description="Solute-binding protein family 5" evidence="6">
    <location>
        <begin position="95"/>
        <end position="486"/>
    </location>
</feature>
<dbReference type="GO" id="GO:0015833">
    <property type="term" value="P:peptide transport"/>
    <property type="evidence" value="ECO:0007669"/>
    <property type="project" value="TreeGrafter"/>
</dbReference>
<reference evidence="7" key="1">
    <citation type="submission" date="2020-10" db="EMBL/GenBank/DDBJ databases">
        <title>Taxonomic study of unclassified bacteria belonging to the class Ktedonobacteria.</title>
        <authorList>
            <person name="Yabe S."/>
            <person name="Wang C.M."/>
            <person name="Zheng Y."/>
            <person name="Sakai Y."/>
            <person name="Cavaletti L."/>
            <person name="Monciardini P."/>
            <person name="Donadio S."/>
        </authorList>
    </citation>
    <scope>NUCLEOTIDE SEQUENCE</scope>
    <source>
        <strain evidence="7">ID150040</strain>
    </source>
</reference>
<dbReference type="CDD" id="cd08504">
    <property type="entry name" value="PBP2_OppA"/>
    <property type="match status" value="1"/>
</dbReference>
<evidence type="ECO:0000256" key="3">
    <source>
        <dbReference type="ARBA" id="ARBA00022448"/>
    </source>
</evidence>
<dbReference type="PANTHER" id="PTHR30290">
    <property type="entry name" value="PERIPLASMIC BINDING COMPONENT OF ABC TRANSPORTER"/>
    <property type="match status" value="1"/>
</dbReference>
<dbReference type="InterPro" id="IPR030678">
    <property type="entry name" value="Peptide/Ni-bd"/>
</dbReference>
<evidence type="ECO:0000256" key="1">
    <source>
        <dbReference type="ARBA" id="ARBA00004193"/>
    </source>
</evidence>
<dbReference type="GO" id="GO:0043190">
    <property type="term" value="C:ATP-binding cassette (ABC) transporter complex"/>
    <property type="evidence" value="ECO:0007669"/>
    <property type="project" value="InterPro"/>
</dbReference>
<dbReference type="EMBL" id="BNJK01000001">
    <property type="protein sequence ID" value="GHO91371.1"/>
    <property type="molecule type" value="Genomic_DNA"/>
</dbReference>
<dbReference type="GO" id="GO:1904680">
    <property type="term" value="F:peptide transmembrane transporter activity"/>
    <property type="evidence" value="ECO:0007669"/>
    <property type="project" value="TreeGrafter"/>
</dbReference>
<comment type="subcellular location">
    <subcellularLocation>
        <location evidence="1">Cell membrane</location>
        <topology evidence="1">Lipid-anchor</topology>
    </subcellularLocation>
</comment>
<sequence>MQSGKNPALRFLLPLFCLLSLLLAACGGGSGTGQANGTSSQASKASDDKQIYIRPYSGLSDIKTLDPALVTDLYSAQSLSMLYTGLVGLDGKGNIVKQLAASYQVSSDGLTWTFTLKDNLKFSDGNPLTSEDVVYSFDRALQPATKSPYASYYMGLIKDNDLLQKGKVKTLIGDSIIAQDAKTVIIKTSKKAAYFLYTLSYQTAFVLEKSFVQKYGNDFTNHLSEGGASGPWIVSKYQRGKEIDFTPNQYYYGAKPQLKKVVRPFYKEADTAWRAYQANQVDRSGNVPTPNIADAKALPNNQYHVVPLLSNIYFAMNYLVKPFDNIKIRQAFALALNKEVIANNVYKGTVIATNHIVPEGMPGYNPGLVGPAGVKSPAGDAALAKKLFEEGLKEDGYASAAALPPIVFEGASGGQADVRNEFATEQQMWKSVLGIDVKLNDVDFNKLSDDTTNTIGNKSLMAWWIGWIADYPDPQDWTSVQFAEGAGNNNANYGQNQSTDAAKQQETQKILLQADANTANNDERMKQYNQAEQQLVDDVAWIPLYQQASPFVEKPCVVGPTTNSIDIVAPDDWGSIYKTTATPCADVSNYK</sequence>
<dbReference type="Gene3D" id="3.10.105.10">
    <property type="entry name" value="Dipeptide-binding Protein, Domain 3"/>
    <property type="match status" value="1"/>
</dbReference>
<protein>
    <submittedName>
        <fullName evidence="7">ABC transporter substrate-binding protein</fullName>
    </submittedName>
</protein>
<evidence type="ECO:0000256" key="2">
    <source>
        <dbReference type="ARBA" id="ARBA00005695"/>
    </source>
</evidence>
<keyword evidence="4 5" id="KW-0732">Signal</keyword>
<dbReference type="InterPro" id="IPR000914">
    <property type="entry name" value="SBP_5_dom"/>
</dbReference>
<gene>
    <name evidence="7" type="ORF">KSF_014190</name>
</gene>
<dbReference type="PIRSF" id="PIRSF002741">
    <property type="entry name" value="MppA"/>
    <property type="match status" value="1"/>
</dbReference>
<dbReference type="PROSITE" id="PS01040">
    <property type="entry name" value="SBP_BACTERIAL_5"/>
    <property type="match status" value="1"/>
</dbReference>
<evidence type="ECO:0000313" key="7">
    <source>
        <dbReference type="EMBL" id="GHO91371.1"/>
    </source>
</evidence>
<name>A0A8J3IKT5_9CHLR</name>
<keyword evidence="8" id="KW-1185">Reference proteome</keyword>
<evidence type="ECO:0000259" key="6">
    <source>
        <dbReference type="Pfam" id="PF00496"/>
    </source>
</evidence>
<evidence type="ECO:0000256" key="5">
    <source>
        <dbReference type="SAM" id="SignalP"/>
    </source>
</evidence>
<dbReference type="PROSITE" id="PS51257">
    <property type="entry name" value="PROKAR_LIPOPROTEIN"/>
    <property type="match status" value="1"/>
</dbReference>